<dbReference type="SUPFAM" id="SSF53927">
    <property type="entry name" value="Cytidine deaminase-like"/>
    <property type="match status" value="2"/>
</dbReference>
<keyword evidence="5" id="KW-1185">Reference proteome</keyword>
<feature type="binding site" evidence="3">
    <location>
        <begin position="288"/>
        <end position="293"/>
    </location>
    <ligand>
        <name>Mo-bis(molybdopterin guanine dinucleotide)</name>
        <dbReference type="ChEBI" id="CHEBI:60539"/>
    </ligand>
</feature>
<dbReference type="Proteomes" id="UP000185628">
    <property type="component" value="Unassembled WGS sequence"/>
</dbReference>
<comment type="subcellular location">
    <subcellularLocation>
        <location evidence="3">Cytoplasm</location>
    </subcellularLocation>
</comment>
<dbReference type="GO" id="GO:0097163">
    <property type="term" value="F:sulfur carrier activity"/>
    <property type="evidence" value="ECO:0007669"/>
    <property type="project" value="UniProtKB-UniRule"/>
</dbReference>
<dbReference type="HAMAP" id="MF_00187">
    <property type="entry name" value="FdhD"/>
    <property type="match status" value="1"/>
</dbReference>
<dbReference type="GO" id="GO:0006777">
    <property type="term" value="P:Mo-molybdopterin cofactor biosynthetic process"/>
    <property type="evidence" value="ECO:0007669"/>
    <property type="project" value="UniProtKB-UniRule"/>
</dbReference>
<feature type="active site" description="Cysteine persulfide intermediate" evidence="3">
    <location>
        <position position="104"/>
    </location>
</feature>
<dbReference type="PIRSF" id="PIRSF015626">
    <property type="entry name" value="FdhD"/>
    <property type="match status" value="1"/>
</dbReference>
<sequence>MPVRIEIGGRADVVGVEEPLEIRVAGEQLTTTMRTPGSDVELVHGLLFAEGFITSGADISQVRYCGGVCGQNENTFNVLDVDLAPGIAPPDAAARRLLPTTSACGVCGTTSVEQIMARIPGRSPAAATLSTAADSARRADTAGHVGASAAPTCATPELTRFDPRVLLELPAALTKEQAAFRTTGGMHAVGIFTADGRALAIREDVGRHNAADKAIGHLLMSGALPAPAPAAQGDDADAPAILALSGRASFELVQKSVMARLRAVVAVSAASSLAIDLAADAGILLAGFTRDGRMNVYTGAELLAS</sequence>
<keyword evidence="1 3" id="KW-0963">Cytoplasm</keyword>
<dbReference type="InterPro" id="IPR003786">
    <property type="entry name" value="FdhD"/>
</dbReference>
<evidence type="ECO:0000256" key="1">
    <source>
        <dbReference type="ARBA" id="ARBA00022490"/>
    </source>
</evidence>
<accession>A0A1Q5Q5C4</accession>
<dbReference type="PANTHER" id="PTHR30592">
    <property type="entry name" value="FORMATE DEHYDROGENASE"/>
    <property type="match status" value="1"/>
</dbReference>
<reference evidence="5" key="1">
    <citation type="submission" date="2016-12" db="EMBL/GenBank/DDBJ databases">
        <authorList>
            <person name="Meng X."/>
        </authorList>
    </citation>
    <scope>NUCLEOTIDE SEQUENCE [LARGE SCALE GENOMIC DNA]</scope>
    <source>
        <strain evidence="5">DSM 19116</strain>
    </source>
</reference>
<dbReference type="Gene3D" id="3.10.20.10">
    <property type="match status" value="1"/>
</dbReference>
<evidence type="ECO:0000256" key="3">
    <source>
        <dbReference type="HAMAP-Rule" id="MF_00187"/>
    </source>
</evidence>
<protein>
    <recommendedName>
        <fullName evidence="3">Sulfur carrier protein FdhD</fullName>
    </recommendedName>
</protein>
<dbReference type="InterPro" id="IPR016193">
    <property type="entry name" value="Cytidine_deaminase-like"/>
</dbReference>
<proteinExistence type="inferred from homology"/>
<comment type="similarity">
    <text evidence="3">Belongs to the FdhD family.</text>
</comment>
<dbReference type="AlphaFoldDB" id="A0A1Q5Q5C4"/>
<keyword evidence="2 3" id="KW-0501">Molybdenum cofactor biosynthesis</keyword>
<dbReference type="GO" id="GO:0016783">
    <property type="term" value="F:sulfurtransferase activity"/>
    <property type="evidence" value="ECO:0007669"/>
    <property type="project" value="InterPro"/>
</dbReference>
<comment type="function">
    <text evidence="3">Required for formate dehydrogenase (FDH) activity. Acts as a sulfur carrier protein that transfers sulfur from IscS to the molybdenum cofactor prior to its insertion into FDH.</text>
</comment>
<evidence type="ECO:0000256" key="2">
    <source>
        <dbReference type="ARBA" id="ARBA00023150"/>
    </source>
</evidence>
<dbReference type="EMBL" id="MQVR01000003">
    <property type="protein sequence ID" value="OKL55027.1"/>
    <property type="molecule type" value="Genomic_DNA"/>
</dbReference>
<dbReference type="GO" id="GO:0005737">
    <property type="term" value="C:cytoplasm"/>
    <property type="evidence" value="ECO:0007669"/>
    <property type="project" value="UniProtKB-SubCell"/>
</dbReference>
<evidence type="ECO:0000313" key="5">
    <source>
        <dbReference type="Proteomes" id="UP000185628"/>
    </source>
</evidence>
<dbReference type="Gene3D" id="3.40.140.10">
    <property type="entry name" value="Cytidine Deaminase, domain 2"/>
    <property type="match status" value="1"/>
</dbReference>
<organism evidence="4 5">
    <name type="scientific">Bowdeniella nasicola</name>
    <dbReference type="NCBI Taxonomy" id="208480"/>
    <lineage>
        <taxon>Bacteria</taxon>
        <taxon>Bacillati</taxon>
        <taxon>Actinomycetota</taxon>
        <taxon>Actinomycetes</taxon>
        <taxon>Actinomycetales</taxon>
        <taxon>Actinomycetaceae</taxon>
        <taxon>Bowdeniella</taxon>
    </lineage>
</organism>
<name>A0A1Q5Q5C4_9ACTO</name>
<evidence type="ECO:0000313" key="4">
    <source>
        <dbReference type="EMBL" id="OKL55027.1"/>
    </source>
</evidence>
<dbReference type="PANTHER" id="PTHR30592:SF1">
    <property type="entry name" value="SULFUR CARRIER PROTEIN FDHD"/>
    <property type="match status" value="1"/>
</dbReference>
<dbReference type="Pfam" id="PF02634">
    <property type="entry name" value="FdhD-NarQ"/>
    <property type="match status" value="2"/>
</dbReference>
<comment type="caution">
    <text evidence="4">The sequence shown here is derived from an EMBL/GenBank/DDBJ whole genome shotgun (WGS) entry which is preliminary data.</text>
</comment>
<gene>
    <name evidence="3" type="primary">fdhD</name>
    <name evidence="4" type="ORF">BSZ39_00930</name>
</gene>